<gene>
    <name evidence="1" type="ORF">BSTOLATCC_MIC7711</name>
</gene>
<dbReference type="Proteomes" id="UP001162131">
    <property type="component" value="Unassembled WGS sequence"/>
</dbReference>
<keyword evidence="2" id="KW-1185">Reference proteome</keyword>
<evidence type="ECO:0000313" key="2">
    <source>
        <dbReference type="Proteomes" id="UP001162131"/>
    </source>
</evidence>
<dbReference type="EMBL" id="CAJZBQ010000009">
    <property type="protein sequence ID" value="CAG9312919.1"/>
    <property type="molecule type" value="Genomic_DNA"/>
</dbReference>
<proteinExistence type="predicted"/>
<comment type="caution">
    <text evidence="1">The sequence shown here is derived from an EMBL/GenBank/DDBJ whole genome shotgun (WGS) entry which is preliminary data.</text>
</comment>
<dbReference type="AlphaFoldDB" id="A0AAU9ID68"/>
<evidence type="ECO:0000313" key="1">
    <source>
        <dbReference type="EMBL" id="CAG9312919.1"/>
    </source>
</evidence>
<name>A0AAU9ID68_9CILI</name>
<organism evidence="1 2">
    <name type="scientific">Blepharisma stoltei</name>
    <dbReference type="NCBI Taxonomy" id="1481888"/>
    <lineage>
        <taxon>Eukaryota</taxon>
        <taxon>Sar</taxon>
        <taxon>Alveolata</taxon>
        <taxon>Ciliophora</taxon>
        <taxon>Postciliodesmatophora</taxon>
        <taxon>Heterotrichea</taxon>
        <taxon>Heterotrichida</taxon>
        <taxon>Blepharismidae</taxon>
        <taxon>Blepharisma</taxon>
    </lineage>
</organism>
<reference evidence="1" key="1">
    <citation type="submission" date="2021-09" db="EMBL/GenBank/DDBJ databases">
        <authorList>
            <consortium name="AG Swart"/>
            <person name="Singh M."/>
            <person name="Singh A."/>
            <person name="Seah K."/>
            <person name="Emmerich C."/>
        </authorList>
    </citation>
    <scope>NUCLEOTIDE SEQUENCE</scope>
    <source>
        <strain evidence="1">ATCC30299</strain>
    </source>
</reference>
<accession>A0AAU9ID68</accession>
<sequence length="98" mass="11569">MDNKQKILSMLRTTFKHGRFYPSQNRPFILQGVHEHYEKFKTITDENEFKEHMRMAEMLLEHFRASHAKVIELRTGVKLTSLNSPVSVSKPGPEFTFF</sequence>
<protein>
    <submittedName>
        <fullName evidence="1">Uncharacterized protein</fullName>
    </submittedName>
</protein>